<reference evidence="2" key="1">
    <citation type="journal article" date="2022" name="Mol. Ecol. Resour.">
        <title>The genomes of chicory, endive, great burdock and yacon provide insights into Asteraceae palaeo-polyploidization history and plant inulin production.</title>
        <authorList>
            <person name="Fan W."/>
            <person name="Wang S."/>
            <person name="Wang H."/>
            <person name="Wang A."/>
            <person name="Jiang F."/>
            <person name="Liu H."/>
            <person name="Zhao H."/>
            <person name="Xu D."/>
            <person name="Zhang Y."/>
        </authorList>
    </citation>
    <scope>NUCLEOTIDE SEQUENCE [LARGE SCALE GENOMIC DNA]</scope>
    <source>
        <strain evidence="2">cv. Yunnan</strain>
    </source>
</reference>
<sequence>MSVECFVIAFGFSLQSNHHCESGSWTTLIGIKAIIFCLIAIKAFIFIKWQMCLVGRNSREFNGIGI</sequence>
<protein>
    <submittedName>
        <fullName evidence="1">Uncharacterized protein</fullName>
    </submittedName>
</protein>
<reference evidence="1 2" key="2">
    <citation type="journal article" date="2022" name="Mol. Ecol. Resour.">
        <title>The genomes of chicory, endive, great burdock and yacon provide insights into Asteraceae paleo-polyploidization history and plant inulin production.</title>
        <authorList>
            <person name="Fan W."/>
            <person name="Wang S."/>
            <person name="Wang H."/>
            <person name="Wang A."/>
            <person name="Jiang F."/>
            <person name="Liu H."/>
            <person name="Zhao H."/>
            <person name="Xu D."/>
            <person name="Zhang Y."/>
        </authorList>
    </citation>
    <scope>NUCLEOTIDE SEQUENCE [LARGE SCALE GENOMIC DNA]</scope>
    <source>
        <strain evidence="2">cv. Yunnan</strain>
        <tissue evidence="1">Leaves</tissue>
    </source>
</reference>
<gene>
    <name evidence="1" type="ORF">L1987_48311</name>
</gene>
<comment type="caution">
    <text evidence="1">The sequence shown here is derived from an EMBL/GenBank/DDBJ whole genome shotgun (WGS) entry which is preliminary data.</text>
</comment>
<organism evidence="1 2">
    <name type="scientific">Smallanthus sonchifolius</name>
    <dbReference type="NCBI Taxonomy" id="185202"/>
    <lineage>
        <taxon>Eukaryota</taxon>
        <taxon>Viridiplantae</taxon>
        <taxon>Streptophyta</taxon>
        <taxon>Embryophyta</taxon>
        <taxon>Tracheophyta</taxon>
        <taxon>Spermatophyta</taxon>
        <taxon>Magnoliopsida</taxon>
        <taxon>eudicotyledons</taxon>
        <taxon>Gunneridae</taxon>
        <taxon>Pentapetalae</taxon>
        <taxon>asterids</taxon>
        <taxon>campanulids</taxon>
        <taxon>Asterales</taxon>
        <taxon>Asteraceae</taxon>
        <taxon>Asteroideae</taxon>
        <taxon>Heliantheae alliance</taxon>
        <taxon>Millerieae</taxon>
        <taxon>Smallanthus</taxon>
    </lineage>
</organism>
<dbReference type="EMBL" id="CM042033">
    <property type="protein sequence ID" value="KAI3773779.1"/>
    <property type="molecule type" value="Genomic_DNA"/>
</dbReference>
<keyword evidence="2" id="KW-1185">Reference proteome</keyword>
<accession>A0ACB9FRL6</accession>
<dbReference type="Proteomes" id="UP001056120">
    <property type="component" value="Linkage Group LG16"/>
</dbReference>
<evidence type="ECO:0000313" key="2">
    <source>
        <dbReference type="Proteomes" id="UP001056120"/>
    </source>
</evidence>
<evidence type="ECO:0000313" key="1">
    <source>
        <dbReference type="EMBL" id="KAI3773779.1"/>
    </source>
</evidence>
<proteinExistence type="predicted"/>
<name>A0ACB9FRL6_9ASTR</name>